<dbReference type="Proteomes" id="UP000199001">
    <property type="component" value="Unassembled WGS sequence"/>
</dbReference>
<organism evidence="1 2">
    <name type="scientific">Micromonospora citrea</name>
    <dbReference type="NCBI Taxonomy" id="47855"/>
    <lineage>
        <taxon>Bacteria</taxon>
        <taxon>Bacillati</taxon>
        <taxon>Actinomycetota</taxon>
        <taxon>Actinomycetes</taxon>
        <taxon>Micromonosporales</taxon>
        <taxon>Micromonosporaceae</taxon>
        <taxon>Micromonospora</taxon>
    </lineage>
</organism>
<dbReference type="SUPFAM" id="SSF55961">
    <property type="entry name" value="Bet v1-like"/>
    <property type="match status" value="1"/>
</dbReference>
<accession>A0A1C6TT13</accession>
<dbReference type="STRING" id="47855.GA0070606_0462"/>
<dbReference type="CDD" id="cd07821">
    <property type="entry name" value="PYR_PYL_RCAR_like"/>
    <property type="match status" value="1"/>
</dbReference>
<protein>
    <submittedName>
        <fullName evidence="1">Polyketide cyclase / dehydrase and lipid transport</fullName>
    </submittedName>
</protein>
<sequence length="135" mass="14308">MASISKEIVIGANADEVWKVIGDFEGGPVRMAPGYVVDTHLDGDHRIVTFADGVVARERLVSVDPDARRIVYAVVGGTLSPAHDNASMQVIADGEHSCRLVWTHDVLPDDLATPIGAAMIHGMEVIEQTLAPAAA</sequence>
<reference evidence="2" key="1">
    <citation type="submission" date="2016-06" db="EMBL/GenBank/DDBJ databases">
        <authorList>
            <person name="Varghese N."/>
            <person name="Submissions Spin"/>
        </authorList>
    </citation>
    <scope>NUCLEOTIDE SEQUENCE [LARGE SCALE GENOMIC DNA]</scope>
    <source>
        <strain evidence="2">DSM 43903</strain>
    </source>
</reference>
<dbReference type="InterPro" id="IPR023393">
    <property type="entry name" value="START-like_dom_sf"/>
</dbReference>
<gene>
    <name evidence="1" type="ORF">GA0070606_0462</name>
</gene>
<evidence type="ECO:0000313" key="2">
    <source>
        <dbReference type="Proteomes" id="UP000199001"/>
    </source>
</evidence>
<proteinExistence type="predicted"/>
<dbReference type="InterPro" id="IPR019587">
    <property type="entry name" value="Polyketide_cyclase/dehydratase"/>
</dbReference>
<dbReference type="EMBL" id="FMHZ01000002">
    <property type="protein sequence ID" value="SCL44809.1"/>
    <property type="molecule type" value="Genomic_DNA"/>
</dbReference>
<keyword evidence="2" id="KW-1185">Reference proteome</keyword>
<dbReference type="Gene3D" id="3.30.530.20">
    <property type="match status" value="1"/>
</dbReference>
<dbReference type="RefSeq" id="WP_091094833.1">
    <property type="nucleotide sequence ID" value="NZ_FMHZ01000002.1"/>
</dbReference>
<dbReference type="Pfam" id="PF10604">
    <property type="entry name" value="Polyketide_cyc2"/>
    <property type="match status" value="1"/>
</dbReference>
<dbReference type="OrthoDB" id="6024794at2"/>
<dbReference type="AlphaFoldDB" id="A0A1C6TT13"/>
<name>A0A1C6TT13_9ACTN</name>
<evidence type="ECO:0000313" key="1">
    <source>
        <dbReference type="EMBL" id="SCL44809.1"/>
    </source>
</evidence>